<dbReference type="PANTHER" id="PTHR12741">
    <property type="entry name" value="LYST-INTERACTING PROTEIN LIP5 DOPAMINE RESPONSIVE PROTEIN DRG-1"/>
    <property type="match status" value="1"/>
</dbReference>
<keyword evidence="1" id="KW-0812">Transmembrane</keyword>
<dbReference type="InterPro" id="IPR003440">
    <property type="entry name" value="Glyco_trans_48_dom"/>
</dbReference>
<keyword evidence="1" id="KW-0472">Membrane</keyword>
<evidence type="ECO:0000259" key="2">
    <source>
        <dbReference type="Pfam" id="PF02364"/>
    </source>
</evidence>
<feature type="transmembrane region" description="Helical" evidence="1">
    <location>
        <begin position="891"/>
        <end position="908"/>
    </location>
</feature>
<reference evidence="4 5" key="1">
    <citation type="submission" date="2024-01" db="EMBL/GenBank/DDBJ databases">
        <title>A telomere-to-telomere, gap-free genome of sweet tea (Lithocarpus litseifolius).</title>
        <authorList>
            <person name="Zhou J."/>
        </authorList>
    </citation>
    <scope>NUCLEOTIDE SEQUENCE [LARGE SCALE GENOMIC DNA]</scope>
    <source>
        <strain evidence="4">Zhou-2022a</strain>
        <tissue evidence="4">Leaf</tissue>
    </source>
</reference>
<feature type="transmembrane region" description="Helical" evidence="1">
    <location>
        <begin position="1072"/>
        <end position="1091"/>
    </location>
</feature>
<feature type="domain" description="Glycosyl transferase 48" evidence="2">
    <location>
        <begin position="337"/>
        <end position="427"/>
    </location>
</feature>
<name>A0AAW2DIN1_9ROSI</name>
<organism evidence="4 5">
    <name type="scientific">Lithocarpus litseifolius</name>
    <dbReference type="NCBI Taxonomy" id="425828"/>
    <lineage>
        <taxon>Eukaryota</taxon>
        <taxon>Viridiplantae</taxon>
        <taxon>Streptophyta</taxon>
        <taxon>Embryophyta</taxon>
        <taxon>Tracheophyta</taxon>
        <taxon>Spermatophyta</taxon>
        <taxon>Magnoliopsida</taxon>
        <taxon>eudicotyledons</taxon>
        <taxon>Gunneridae</taxon>
        <taxon>Pentapetalae</taxon>
        <taxon>rosids</taxon>
        <taxon>fabids</taxon>
        <taxon>Fagales</taxon>
        <taxon>Fagaceae</taxon>
        <taxon>Lithocarpus</taxon>
    </lineage>
</organism>
<feature type="transmembrane region" description="Helical" evidence="1">
    <location>
        <begin position="794"/>
        <end position="815"/>
    </location>
</feature>
<evidence type="ECO:0000313" key="5">
    <source>
        <dbReference type="Proteomes" id="UP001459277"/>
    </source>
</evidence>
<dbReference type="InterPro" id="IPR058851">
    <property type="entry name" value="CALS1_helical"/>
</dbReference>
<feature type="transmembrane region" description="Helical" evidence="1">
    <location>
        <begin position="827"/>
        <end position="847"/>
    </location>
</feature>
<dbReference type="Pfam" id="PF02364">
    <property type="entry name" value="Glucan_synthase"/>
    <property type="match status" value="2"/>
</dbReference>
<feature type="transmembrane region" description="Helical" evidence="1">
    <location>
        <begin position="1045"/>
        <end position="1066"/>
    </location>
</feature>
<feature type="transmembrane region" description="Helical" evidence="1">
    <location>
        <begin position="741"/>
        <end position="766"/>
    </location>
</feature>
<dbReference type="Pfam" id="PF25968">
    <property type="entry name" value="CALS1"/>
    <property type="match status" value="1"/>
</dbReference>
<gene>
    <name evidence="4" type="ORF">SO802_005455</name>
</gene>
<dbReference type="GO" id="GO:0006075">
    <property type="term" value="P:(1-&gt;3)-beta-D-glucan biosynthetic process"/>
    <property type="evidence" value="ECO:0007669"/>
    <property type="project" value="InterPro"/>
</dbReference>
<feature type="transmembrane region" description="Helical" evidence="1">
    <location>
        <begin position="1014"/>
        <end position="1033"/>
    </location>
</feature>
<dbReference type="GO" id="GO:0000148">
    <property type="term" value="C:1,3-beta-D-glucan synthase complex"/>
    <property type="evidence" value="ECO:0007669"/>
    <property type="project" value="InterPro"/>
</dbReference>
<comment type="caution">
    <text evidence="4">The sequence shown here is derived from an EMBL/GenBank/DDBJ whole genome shotgun (WGS) entry which is preliminary data.</text>
</comment>
<dbReference type="EMBL" id="JAZDWU010000002">
    <property type="protein sequence ID" value="KAL0010347.1"/>
    <property type="molecule type" value="Genomic_DNA"/>
</dbReference>
<dbReference type="GO" id="GO:0003843">
    <property type="term" value="F:1,3-beta-D-glucan synthase activity"/>
    <property type="evidence" value="ECO:0007669"/>
    <property type="project" value="InterPro"/>
</dbReference>
<sequence>MSIDHDWHEVFAEPKYRKVISSWPPIVLVYFLDAQVWYTLFSTICGGVIGMFDQLGEITDVEKLKLRFQSLPGAFNTYLVPSNNPRTKGFSLSKSFAKITADQKSETEKFSRLWNEIICAFREEDLISNREMDLLVVPYPIDPTLNIIQWPLFLLTGKIYAAMRNVNSVLTDEAESQERDSEIWRLICRDECTKCAVIEFYELAKRVLRALMVTENEKRIFTIFIDEIERNISENTLLANIKGITFYALAFKFRELLEILKNGGPSDLVALFIEEIILIVTSGVMRNENRELEEKFSGQRNAGRLFVGTGVGFAGKQWENQLKRLYLLLEENASNEVPKNVEARRRITFLMNSLFMKLPQPPVVRQMLSFSVLTPYDNEETVYAGNEVDMKNEDGVSILFYLQKIYPDEWTNCKERLQVERNEEIWNNKNHIEEVCHWASLRGQTLYRTGIQEVTNMKFTYVVACQNYGSHKRDGDRRASDILNMMVKNPSLRVAYIDEVLKGEGAYAEKVYYSVLVKGVGNVEQEIFRIKLPGPLKIGEGKPENQNLGIIYTRGEALQAIDMNQDNYLEEALKMRNLLEEFKEDHGVCPPTILGVREHIFTESISSLAWFMSVQDRNFVTIVQRVLARLLKVRFHYGHPDVFDKIFHITRGGISKASRGINLSEDIYAGFNSTLRNGNITHHEYIQVAKGRNVGLKQIYLYEAKVSCGSGEQTMSRDIYRLAASFNFFRTLSCYFSTVGFYFNSMMAVIAIYVYLYSNLFGFLLWTERGNRGMPQLLSVKPPRSGSELQGDNLVNILGTQFFIQIGLLVLVPTLMEIGVESGFVKAFFEIITMQLQLGDLFFLFSLGTKAHHFWHTIFHGGSRYRGTTRGFVICHETFSENYRMYARSHFVKGMEILLMLVYFGFAAPDFNKVVSSSLFILVASWLYTPFLFNPLGFSWNKIVEDWEDWRKWLYSPVNLDLSEATSWKVWWNGEQWHLRRITACGRIIRIILALRFFAIQYGFAKLVTKDKKIVAYGLSWLCFAALLIITTVQRIERKHSNFQLMFKLLNFFMHIGYLVILSYFISHFGLTARDICVTVCAFISALWAILQISRACKPWLKRLRMWKTVVSLALFWDLLMGSFIFLPLAILAWFPFISVFQSRLLYNAAYSRGLQMQNVIDGSEKDD</sequence>
<feature type="domain" description="Callose synthase helical" evidence="3">
    <location>
        <begin position="151"/>
        <end position="329"/>
    </location>
</feature>
<evidence type="ECO:0000256" key="1">
    <source>
        <dbReference type="SAM" id="Phobius"/>
    </source>
</evidence>
<protein>
    <recommendedName>
        <fullName evidence="6">1,3-beta-glucan synthase</fullName>
    </recommendedName>
</protein>
<keyword evidence="1" id="KW-1133">Transmembrane helix</keyword>
<dbReference type="AlphaFoldDB" id="A0AAW2DIN1"/>
<evidence type="ECO:0008006" key="6">
    <source>
        <dbReference type="Google" id="ProtNLM"/>
    </source>
</evidence>
<proteinExistence type="predicted"/>
<feature type="transmembrane region" description="Helical" evidence="1">
    <location>
        <begin position="914"/>
        <end position="933"/>
    </location>
</feature>
<dbReference type="GO" id="GO:0005886">
    <property type="term" value="C:plasma membrane"/>
    <property type="evidence" value="ECO:0007669"/>
    <property type="project" value="TreeGrafter"/>
</dbReference>
<dbReference type="PANTHER" id="PTHR12741:SF106">
    <property type="entry name" value="CALLOSE SYNTHASE 5"/>
    <property type="match status" value="1"/>
</dbReference>
<accession>A0AAW2DIN1</accession>
<feature type="transmembrane region" description="Helical" evidence="1">
    <location>
        <begin position="1112"/>
        <end position="1137"/>
    </location>
</feature>
<feature type="transmembrane region" description="Helical" evidence="1">
    <location>
        <begin position="988"/>
        <end position="1008"/>
    </location>
</feature>
<keyword evidence="5" id="KW-1185">Reference proteome</keyword>
<dbReference type="Proteomes" id="UP001459277">
    <property type="component" value="Unassembled WGS sequence"/>
</dbReference>
<feature type="domain" description="Glycosyl transferase 48" evidence="2">
    <location>
        <begin position="452"/>
        <end position="980"/>
    </location>
</feature>
<evidence type="ECO:0000313" key="4">
    <source>
        <dbReference type="EMBL" id="KAL0010347.1"/>
    </source>
</evidence>
<evidence type="ECO:0000259" key="3">
    <source>
        <dbReference type="Pfam" id="PF25968"/>
    </source>
</evidence>